<dbReference type="HOGENOM" id="CLU_036005_2_0_1"/>
<dbReference type="InterPro" id="IPR051178">
    <property type="entry name" value="TfdA_dioxygenase"/>
</dbReference>
<dbReference type="PANTHER" id="PTHR43779">
    <property type="entry name" value="DIOXYGENASE RV0097-RELATED"/>
    <property type="match status" value="1"/>
</dbReference>
<reference evidence="7" key="1">
    <citation type="submission" date="2015-01" db="EMBL/GenBank/DDBJ databases">
        <title>The Genome Sequence of Cladophialophora bantiana CBS 173.52.</title>
        <authorList>
            <consortium name="The Broad Institute Genomics Platform"/>
            <person name="Cuomo C."/>
            <person name="de Hoog S."/>
            <person name="Gorbushina A."/>
            <person name="Stielow B."/>
            <person name="Teixiera M."/>
            <person name="Abouelleil A."/>
            <person name="Chapman S.B."/>
            <person name="Priest M."/>
            <person name="Young S.K."/>
            <person name="Wortman J."/>
            <person name="Nusbaum C."/>
            <person name="Birren B."/>
        </authorList>
    </citation>
    <scope>NUCLEOTIDE SEQUENCE [LARGE SCALE GENOMIC DNA]</scope>
    <source>
        <strain evidence="7">CBS 173.52</strain>
    </source>
</reference>
<keyword evidence="5" id="KW-0408">Iron</keyword>
<dbReference type="Gene3D" id="3.60.130.10">
    <property type="entry name" value="Clavaminate synthase-like"/>
    <property type="match status" value="1"/>
</dbReference>
<protein>
    <recommendedName>
        <fullName evidence="6">TauD/TfdA-like domain-containing protein</fullName>
    </recommendedName>
</protein>
<name>A0A0D2HNJ1_CLAB1</name>
<evidence type="ECO:0000256" key="1">
    <source>
        <dbReference type="ARBA" id="ARBA00005896"/>
    </source>
</evidence>
<feature type="domain" description="TauD/TfdA-like" evidence="6">
    <location>
        <begin position="13"/>
        <end position="295"/>
    </location>
</feature>
<evidence type="ECO:0000256" key="3">
    <source>
        <dbReference type="ARBA" id="ARBA00022964"/>
    </source>
</evidence>
<dbReference type="Proteomes" id="UP000053789">
    <property type="component" value="Unassembled WGS sequence"/>
</dbReference>
<evidence type="ECO:0000313" key="7">
    <source>
        <dbReference type="EMBL" id="KIW94963.1"/>
    </source>
</evidence>
<dbReference type="InterPro" id="IPR042098">
    <property type="entry name" value="TauD-like_sf"/>
</dbReference>
<evidence type="ECO:0000313" key="8">
    <source>
        <dbReference type="Proteomes" id="UP000053789"/>
    </source>
</evidence>
<comment type="similarity">
    <text evidence="1">Belongs to the TfdA dioxygenase family.</text>
</comment>
<dbReference type="EMBL" id="KN846985">
    <property type="protein sequence ID" value="KIW94963.1"/>
    <property type="molecule type" value="Genomic_DNA"/>
</dbReference>
<evidence type="ECO:0000259" key="6">
    <source>
        <dbReference type="Pfam" id="PF02668"/>
    </source>
</evidence>
<dbReference type="Pfam" id="PF02668">
    <property type="entry name" value="TauD"/>
    <property type="match status" value="1"/>
</dbReference>
<dbReference type="PANTHER" id="PTHR43779:SF3">
    <property type="entry name" value="(3R)-3-[(CARBOXYMETHYL)AMINO]FATTY ACID OXYGENASE_DECARBOXYLASE"/>
    <property type="match status" value="1"/>
</dbReference>
<proteinExistence type="inferred from homology"/>
<dbReference type="GO" id="GO:0046872">
    <property type="term" value="F:metal ion binding"/>
    <property type="evidence" value="ECO:0007669"/>
    <property type="project" value="UniProtKB-KW"/>
</dbReference>
<evidence type="ECO:0000256" key="2">
    <source>
        <dbReference type="ARBA" id="ARBA00022723"/>
    </source>
</evidence>
<dbReference type="AlphaFoldDB" id="A0A0D2HNJ1"/>
<evidence type="ECO:0000256" key="5">
    <source>
        <dbReference type="ARBA" id="ARBA00023004"/>
    </source>
</evidence>
<keyword evidence="8" id="KW-1185">Reference proteome</keyword>
<keyword evidence="2" id="KW-0479">Metal-binding</keyword>
<dbReference type="OrthoDB" id="5818554at2759"/>
<sequence>MITRESKSTLTCTPLARTFGAEVHGVDFSKPVSKETVAEIRDACNKYGVLVFRGANLNNEQQIEFTANFGEMYDVKAHMKAGRRMRFPHQPEIFDVSNLDENGNVLTELEPARVGANKGNCLWHADMAYNPRRAHYSILRAVELPPKGTGGATQYLDSRAAYDDLSEEMQRRIDSLVCNNSLYHNRKLAAPDTFADFEPLDLPMARHKLAQMHEESGRMNLYITTYAHHFDGETIEQSRPLVNELLDHVSQEKYLLTVEWENNGDMVMWDNTAVLHRATPGGVYTTKYKRDMRRTSTKDSSSYGWGVDPNATWEAGLRTTKE</sequence>
<organism evidence="7 8">
    <name type="scientific">Cladophialophora bantiana (strain ATCC 10958 / CBS 173.52 / CDC B-1940 / NIH 8579)</name>
    <name type="common">Xylohypha bantiana</name>
    <dbReference type="NCBI Taxonomy" id="1442370"/>
    <lineage>
        <taxon>Eukaryota</taxon>
        <taxon>Fungi</taxon>
        <taxon>Dikarya</taxon>
        <taxon>Ascomycota</taxon>
        <taxon>Pezizomycotina</taxon>
        <taxon>Eurotiomycetes</taxon>
        <taxon>Chaetothyriomycetidae</taxon>
        <taxon>Chaetothyriales</taxon>
        <taxon>Herpotrichiellaceae</taxon>
        <taxon>Cladophialophora</taxon>
    </lineage>
</organism>
<dbReference type="InterPro" id="IPR003819">
    <property type="entry name" value="TauD/TfdA-like"/>
</dbReference>
<dbReference type="GeneID" id="27697871"/>
<dbReference type="VEuPathDB" id="FungiDB:Z519_04943"/>
<keyword evidence="4" id="KW-0560">Oxidoreductase</keyword>
<dbReference type="RefSeq" id="XP_016621632.1">
    <property type="nucleotide sequence ID" value="XM_016762685.1"/>
</dbReference>
<evidence type="ECO:0000256" key="4">
    <source>
        <dbReference type="ARBA" id="ARBA00023002"/>
    </source>
</evidence>
<gene>
    <name evidence="7" type="ORF">Z519_04943</name>
</gene>
<accession>A0A0D2HNJ1</accession>
<dbReference type="GO" id="GO:0051213">
    <property type="term" value="F:dioxygenase activity"/>
    <property type="evidence" value="ECO:0007669"/>
    <property type="project" value="UniProtKB-KW"/>
</dbReference>
<dbReference type="SUPFAM" id="SSF51197">
    <property type="entry name" value="Clavaminate synthase-like"/>
    <property type="match status" value="1"/>
</dbReference>
<keyword evidence="3" id="KW-0223">Dioxygenase</keyword>